<feature type="compositionally biased region" description="Polar residues" evidence="2">
    <location>
        <begin position="537"/>
        <end position="550"/>
    </location>
</feature>
<proteinExistence type="predicted"/>
<dbReference type="PANTHER" id="PTHR13037:SF24">
    <property type="entry name" value="POLYCOMB PROTEIN PCL-RELATED"/>
    <property type="match status" value="1"/>
</dbReference>
<evidence type="ECO:0000256" key="3">
    <source>
        <dbReference type="SAM" id="Phobius"/>
    </source>
</evidence>
<reference evidence="4" key="1">
    <citation type="journal article" date="2022" name="bioRxiv">
        <title>Genomics of Preaxostyla Flagellates Illuminates Evolutionary Transitions and the Path Towards Mitochondrial Loss.</title>
        <authorList>
            <person name="Novak L.V.F."/>
            <person name="Treitli S.C."/>
            <person name="Pyrih J."/>
            <person name="Halakuc P."/>
            <person name="Pipaliya S.V."/>
            <person name="Vacek V."/>
            <person name="Brzon O."/>
            <person name="Soukal P."/>
            <person name="Eme L."/>
            <person name="Dacks J.B."/>
            <person name="Karnkowska A."/>
            <person name="Elias M."/>
            <person name="Hampl V."/>
        </authorList>
    </citation>
    <scope>NUCLEOTIDE SEQUENCE</scope>
    <source>
        <strain evidence="4">RCP-MX</strain>
    </source>
</reference>
<gene>
    <name evidence="4" type="ORF">PAPYR_6739</name>
</gene>
<evidence type="ECO:0000256" key="1">
    <source>
        <dbReference type="ARBA" id="ARBA00022581"/>
    </source>
</evidence>
<feature type="region of interest" description="Disordered" evidence="2">
    <location>
        <begin position="445"/>
        <end position="577"/>
    </location>
</feature>
<evidence type="ECO:0000313" key="4">
    <source>
        <dbReference type="EMBL" id="KAJ4457707.1"/>
    </source>
</evidence>
<keyword evidence="3" id="KW-0472">Membrane</keyword>
<feature type="compositionally biased region" description="Pro residues" evidence="2">
    <location>
        <begin position="1137"/>
        <end position="1169"/>
    </location>
</feature>
<feature type="compositionally biased region" description="Low complexity" evidence="2">
    <location>
        <begin position="516"/>
        <end position="536"/>
    </location>
</feature>
<name>A0ABQ8UEJ3_9EUKA</name>
<keyword evidence="5" id="KW-1185">Reference proteome</keyword>
<evidence type="ECO:0000313" key="5">
    <source>
        <dbReference type="Proteomes" id="UP001141327"/>
    </source>
</evidence>
<protein>
    <submittedName>
        <fullName evidence="4">Uncharacterized protein</fullName>
    </submittedName>
</protein>
<feature type="region of interest" description="Disordered" evidence="2">
    <location>
        <begin position="1000"/>
        <end position="1030"/>
    </location>
</feature>
<feature type="region of interest" description="Disordered" evidence="2">
    <location>
        <begin position="903"/>
        <end position="952"/>
    </location>
</feature>
<sequence length="1234" mass="131256">MGSSTTSVSDIVSTSPLCDSLGNPSLRVLTFIKNSTAFQRCASSDCSILVGLFFEGDSVPHVLSGDVFSPSDATLEFGVAFTALLRKNMTHIRRLHDRQTLDYAMRLVPTPASAADHLQIFIYPEMTVGTYSTVAGGLTLGRDLRAILADAADPAVVLFTSSSETAEEITFAVEKEFFEAIYVLFIIWAVWLFVLFGLCGACGFYNVRAARIIRGPPSLTRQKLGPGEVAMGWASKRKKAILERTTFLEDQFPSSPVILDVPTAVRWFLHQELYCPGIAAALRLPGSPWSIASEYQVHASSILGRERLLWAEHAATHTDSPTPLHQLPWFRIFLTIFGCLTLWCIAGTVLVIYMFSRAALYPFVALAILSAVASIIPCLFSPQLYPPPPDVYFAVTTHNVYLFQCHWIARPDPRAGAFTVPASALPPAGGEESSLEKGREMMLVDQPSAGPAGSAGVNSSLASASRHPSSATLDTITSSSSSSFDPAVPHVASMPLLASGRGDSTAYRRPGAGLSPRATLLEQTTTTTGSSRGPTAESTGPPNTRSSSLDYSHGRPSRLLLPPEPQNPSVPKAPSLFPGTMAGRLSFDRWRDSGLEFDDDGRTHLRAARVMKISFEAIDRMGAAKSPGTTSGLNAGVVTANSNLRLRPGAGGPSTHTLVTFSSLATPASAAHAEHVQQQQHQAGQVGIVRNPAPGDESWFDWEQLFSLSTVHAAALYRIMATVKQAHPTLNARAHRMMRYSRALAIAQKMGPVQQTPHLGTESRTPGTAMREWLSVPTAHAFDSDTASPAAAAHRQPQPFPHHMPPPGSAIIVPGPQIVDEDNIPTAFPPVLPGSSHTGLTARIASMSVLDAKPAGSKAGRVQGLNGGGHLTRRQWRLGIGWRGMEDGAERVLRSGCNMLLEASPPPSTHGQGTPRPGRCSRARKTSSNCCNRPRHDFSTISPSPSSLFSRAQSSGSLLHPVVSAPTLDRPSSVEGLGNLLAQPPAAMAAIMGGGVLHTGLIMLPPPPRPPRAQQQQPQQPQQPQPQQQAAVTLEEVQLEPLLQSRIGQTVRTSQVPLRQAVGDSGAQGLPPTPSPTPAGPPLRITAGLAAAIRQQQQQQQQQQQAATAGFLGPRHRQHSSREVQFARGPPERWRSNPPPAAGPTTQPIPLPQPTQAPPPQSAQPPQPPTVAALRAEGPGGELRRSISTGMFAGGVDTLTNSTEGGAAAGDVVMMVMPSSTDDATGGAAEFPQQ</sequence>
<keyword evidence="3" id="KW-1133">Transmembrane helix</keyword>
<evidence type="ECO:0000256" key="2">
    <source>
        <dbReference type="SAM" id="MobiDB-lite"/>
    </source>
</evidence>
<comment type="caution">
    <text evidence="4">The sequence shown here is derived from an EMBL/GenBank/DDBJ whole genome shotgun (WGS) entry which is preliminary data.</text>
</comment>
<feature type="compositionally biased region" description="Low complexity" evidence="2">
    <location>
        <begin position="1095"/>
        <end position="1105"/>
    </location>
</feature>
<feature type="transmembrane region" description="Helical" evidence="3">
    <location>
        <begin position="332"/>
        <end position="353"/>
    </location>
</feature>
<accession>A0ABQ8UEJ3</accession>
<feature type="compositionally biased region" description="Low complexity" evidence="2">
    <location>
        <begin position="939"/>
        <end position="952"/>
    </location>
</feature>
<keyword evidence="3" id="KW-0812">Transmembrane</keyword>
<feature type="region of interest" description="Disordered" evidence="2">
    <location>
        <begin position="1062"/>
        <end position="1187"/>
    </location>
</feature>
<feature type="compositionally biased region" description="Low complexity" evidence="2">
    <location>
        <begin position="1012"/>
        <end position="1030"/>
    </location>
</feature>
<feature type="compositionally biased region" description="Low complexity" evidence="2">
    <location>
        <begin position="459"/>
        <end position="483"/>
    </location>
</feature>
<feature type="compositionally biased region" description="Pro residues" evidence="2">
    <location>
        <begin position="1071"/>
        <end position="1081"/>
    </location>
</feature>
<dbReference type="PANTHER" id="PTHR13037">
    <property type="entry name" value="FORMIN"/>
    <property type="match status" value="1"/>
</dbReference>
<dbReference type="EMBL" id="JAPMOS010000041">
    <property type="protein sequence ID" value="KAJ4457707.1"/>
    <property type="molecule type" value="Genomic_DNA"/>
</dbReference>
<keyword evidence="1" id="KW-0945">Host-virus interaction</keyword>
<organism evidence="4 5">
    <name type="scientific">Paratrimastix pyriformis</name>
    <dbReference type="NCBI Taxonomy" id="342808"/>
    <lineage>
        <taxon>Eukaryota</taxon>
        <taxon>Metamonada</taxon>
        <taxon>Preaxostyla</taxon>
        <taxon>Paratrimastigidae</taxon>
        <taxon>Paratrimastix</taxon>
    </lineage>
</organism>
<dbReference type="Proteomes" id="UP001141327">
    <property type="component" value="Unassembled WGS sequence"/>
</dbReference>
<feature type="transmembrane region" description="Helical" evidence="3">
    <location>
        <begin position="180"/>
        <end position="205"/>
    </location>
</feature>
<feature type="region of interest" description="Disordered" evidence="2">
    <location>
        <begin position="784"/>
        <end position="804"/>
    </location>
</feature>